<accession>A0A8H7CU92</accession>
<reference evidence="2" key="1">
    <citation type="submission" date="2020-05" db="EMBL/GenBank/DDBJ databases">
        <title>Mycena genomes resolve the evolution of fungal bioluminescence.</title>
        <authorList>
            <person name="Tsai I.J."/>
        </authorList>
    </citation>
    <scope>NUCLEOTIDE SEQUENCE</scope>
    <source>
        <strain evidence="2">160909Yilan</strain>
    </source>
</reference>
<protein>
    <submittedName>
        <fullName evidence="2">AAA domain-containing protein</fullName>
    </submittedName>
</protein>
<comment type="caution">
    <text evidence="2">The sequence shown here is derived from an EMBL/GenBank/DDBJ whole genome shotgun (WGS) entry which is preliminary data.</text>
</comment>
<feature type="region of interest" description="Disordered" evidence="1">
    <location>
        <begin position="182"/>
        <end position="207"/>
    </location>
</feature>
<sequence>MMEVQEYEFGNDRRDPPPFWELATAMTVEGIQFHCHAHDSVAGELPANVQGCHQERVLAQGMQGRHLDVAWHLMARGSFEDMFRLFLPGVYLVLMRYQPEIFLTWLHDFTEYRDALVTHKYRTEQETHVLFSVNLLSFLAANYRTTIATINCLATHNETTFDLYVILAHARSSSHAALSRASSTSSSCSSPARPSRASPSTNRARGR</sequence>
<evidence type="ECO:0000313" key="2">
    <source>
        <dbReference type="EMBL" id="KAF7350679.1"/>
    </source>
</evidence>
<organism evidence="2 3">
    <name type="scientific">Mycena sanguinolenta</name>
    <dbReference type="NCBI Taxonomy" id="230812"/>
    <lineage>
        <taxon>Eukaryota</taxon>
        <taxon>Fungi</taxon>
        <taxon>Dikarya</taxon>
        <taxon>Basidiomycota</taxon>
        <taxon>Agaricomycotina</taxon>
        <taxon>Agaricomycetes</taxon>
        <taxon>Agaricomycetidae</taxon>
        <taxon>Agaricales</taxon>
        <taxon>Marasmiineae</taxon>
        <taxon>Mycenaceae</taxon>
        <taxon>Mycena</taxon>
    </lineage>
</organism>
<keyword evidence="3" id="KW-1185">Reference proteome</keyword>
<gene>
    <name evidence="2" type="ORF">MSAN_01628700</name>
</gene>
<evidence type="ECO:0000256" key="1">
    <source>
        <dbReference type="SAM" id="MobiDB-lite"/>
    </source>
</evidence>
<name>A0A8H7CU92_9AGAR</name>
<proteinExistence type="predicted"/>
<dbReference type="Proteomes" id="UP000623467">
    <property type="component" value="Unassembled WGS sequence"/>
</dbReference>
<evidence type="ECO:0000313" key="3">
    <source>
        <dbReference type="Proteomes" id="UP000623467"/>
    </source>
</evidence>
<dbReference type="AlphaFoldDB" id="A0A8H7CU92"/>
<dbReference type="EMBL" id="JACAZH010000014">
    <property type="protein sequence ID" value="KAF7350679.1"/>
    <property type="molecule type" value="Genomic_DNA"/>
</dbReference>